<dbReference type="EMBL" id="CM042043">
    <property type="protein sequence ID" value="KAI3695211.1"/>
    <property type="molecule type" value="Genomic_DNA"/>
</dbReference>
<gene>
    <name evidence="1" type="ORF">L1987_78202</name>
</gene>
<evidence type="ECO:0000313" key="1">
    <source>
        <dbReference type="EMBL" id="KAI3695211.1"/>
    </source>
</evidence>
<proteinExistence type="predicted"/>
<organism evidence="1 2">
    <name type="scientific">Smallanthus sonchifolius</name>
    <dbReference type="NCBI Taxonomy" id="185202"/>
    <lineage>
        <taxon>Eukaryota</taxon>
        <taxon>Viridiplantae</taxon>
        <taxon>Streptophyta</taxon>
        <taxon>Embryophyta</taxon>
        <taxon>Tracheophyta</taxon>
        <taxon>Spermatophyta</taxon>
        <taxon>Magnoliopsida</taxon>
        <taxon>eudicotyledons</taxon>
        <taxon>Gunneridae</taxon>
        <taxon>Pentapetalae</taxon>
        <taxon>asterids</taxon>
        <taxon>campanulids</taxon>
        <taxon>Asterales</taxon>
        <taxon>Asteraceae</taxon>
        <taxon>Asteroideae</taxon>
        <taxon>Heliantheae alliance</taxon>
        <taxon>Millerieae</taxon>
        <taxon>Smallanthus</taxon>
    </lineage>
</organism>
<evidence type="ECO:0000313" key="2">
    <source>
        <dbReference type="Proteomes" id="UP001056120"/>
    </source>
</evidence>
<accession>A0ACB8ZBT9</accession>
<comment type="caution">
    <text evidence="1">The sequence shown here is derived from an EMBL/GenBank/DDBJ whole genome shotgun (WGS) entry which is preliminary data.</text>
</comment>
<reference evidence="2" key="1">
    <citation type="journal article" date="2022" name="Mol. Ecol. Resour.">
        <title>The genomes of chicory, endive, great burdock and yacon provide insights into Asteraceae palaeo-polyploidization history and plant inulin production.</title>
        <authorList>
            <person name="Fan W."/>
            <person name="Wang S."/>
            <person name="Wang H."/>
            <person name="Wang A."/>
            <person name="Jiang F."/>
            <person name="Liu H."/>
            <person name="Zhao H."/>
            <person name="Xu D."/>
            <person name="Zhang Y."/>
        </authorList>
    </citation>
    <scope>NUCLEOTIDE SEQUENCE [LARGE SCALE GENOMIC DNA]</scope>
    <source>
        <strain evidence="2">cv. Yunnan</strain>
    </source>
</reference>
<protein>
    <submittedName>
        <fullName evidence="1">Uncharacterized protein</fullName>
    </submittedName>
</protein>
<reference evidence="1 2" key="2">
    <citation type="journal article" date="2022" name="Mol. Ecol. Resour.">
        <title>The genomes of chicory, endive, great burdock and yacon provide insights into Asteraceae paleo-polyploidization history and plant inulin production.</title>
        <authorList>
            <person name="Fan W."/>
            <person name="Wang S."/>
            <person name="Wang H."/>
            <person name="Wang A."/>
            <person name="Jiang F."/>
            <person name="Liu H."/>
            <person name="Zhao H."/>
            <person name="Xu D."/>
            <person name="Zhang Y."/>
        </authorList>
    </citation>
    <scope>NUCLEOTIDE SEQUENCE [LARGE SCALE GENOMIC DNA]</scope>
    <source>
        <strain evidence="2">cv. Yunnan</strain>
        <tissue evidence="1">Leaves</tissue>
    </source>
</reference>
<dbReference type="Proteomes" id="UP001056120">
    <property type="component" value="Linkage Group LG26"/>
</dbReference>
<keyword evidence="2" id="KW-1185">Reference proteome</keyword>
<sequence>MLSSGAVDSRVNVVKTTTAPPSSTSDRTDDGGDTGSYVKQGVVKAMETGLDIGEMAKKTLDNVWDATKDTARDDENKYDVPPADHFIDDLRKHAGGYDSRRNN</sequence>
<name>A0ACB8ZBT9_9ASTR</name>